<dbReference type="InterPro" id="IPR025159">
    <property type="entry name" value="AbiEi_N"/>
</dbReference>
<name>A0ABD7MQ50_CORUL</name>
<proteinExistence type="predicted"/>
<evidence type="ECO:0008006" key="5">
    <source>
        <dbReference type="Google" id="ProtNLM"/>
    </source>
</evidence>
<protein>
    <recommendedName>
        <fullName evidence="5">DUF559 domain-containing protein</fullName>
    </recommendedName>
</protein>
<organism evidence="3 4">
    <name type="scientific">Corynebacterium ulcerans</name>
    <dbReference type="NCBI Taxonomy" id="65058"/>
    <lineage>
        <taxon>Bacteria</taxon>
        <taxon>Bacillati</taxon>
        <taxon>Actinomycetota</taxon>
        <taxon>Actinomycetes</taxon>
        <taxon>Mycobacteriales</taxon>
        <taxon>Corynebacteriaceae</taxon>
        <taxon>Corynebacterium</taxon>
    </lineage>
</organism>
<feature type="domain" description="DUF559" evidence="1">
    <location>
        <begin position="180"/>
        <end position="265"/>
    </location>
</feature>
<dbReference type="InterPro" id="IPR011335">
    <property type="entry name" value="Restrct_endonuc-II-like"/>
</dbReference>
<sequence>MGKHIFTTQELHQLGLSRSAIATKIKHGDLYRVERGIYTEERPEGILLLKALQKSRPGIVFSGRTAMQVHMSAEIETPVEAVIIKNRSACSNDVIRVKQVRSAASELRQGIRVAPPLDVLNNAEAMTLAELVDFIENIYWGKTGSVRLIRDMSKTRLTKQAHRVIELAAVGAESPAEILLFRKLRSMGYPFEQNLKIGAYRWDGVHTKSKVIVEVDGYTYHGNRHAFVYDRWKGNDAVRRGYALVRYSAWCVFECLDQTAGQIVALVSARLSGRHAPLLVFEKTPVWDWHPML</sequence>
<dbReference type="InterPro" id="IPR007569">
    <property type="entry name" value="DUF559"/>
</dbReference>
<accession>A0ABD7MQ50</accession>
<dbReference type="Proteomes" id="UP000248741">
    <property type="component" value="Chromosome 1"/>
</dbReference>
<dbReference type="AlphaFoldDB" id="A0ABD7MQ50"/>
<dbReference type="Pfam" id="PF04480">
    <property type="entry name" value="DUF559"/>
    <property type="match status" value="1"/>
</dbReference>
<gene>
    <name evidence="3" type="ORF">NCTC7908_00013</name>
</gene>
<evidence type="ECO:0000313" key="3">
    <source>
        <dbReference type="EMBL" id="SQG49798.1"/>
    </source>
</evidence>
<dbReference type="Gene3D" id="3.40.960.10">
    <property type="entry name" value="VSR Endonuclease"/>
    <property type="match status" value="1"/>
</dbReference>
<feature type="domain" description="AbiEi antitoxin N-terminal" evidence="2">
    <location>
        <begin position="4"/>
        <end position="39"/>
    </location>
</feature>
<reference evidence="3 4" key="1">
    <citation type="submission" date="2018-06" db="EMBL/GenBank/DDBJ databases">
        <authorList>
            <consortium name="Pathogen Informatics"/>
            <person name="Doyle S."/>
        </authorList>
    </citation>
    <scope>NUCLEOTIDE SEQUENCE [LARGE SCALE GENOMIC DNA]</scope>
    <source>
        <strain evidence="3 4">NCTC7908</strain>
    </source>
</reference>
<dbReference type="RefSeq" id="WP_095075693.1">
    <property type="nucleotide sequence ID" value="NZ_CP068134.1"/>
</dbReference>
<evidence type="ECO:0000259" key="1">
    <source>
        <dbReference type="Pfam" id="PF04480"/>
    </source>
</evidence>
<dbReference type="Pfam" id="PF13338">
    <property type="entry name" value="AbiEi_4"/>
    <property type="match status" value="1"/>
</dbReference>
<dbReference type="SUPFAM" id="SSF52980">
    <property type="entry name" value="Restriction endonuclease-like"/>
    <property type="match status" value="1"/>
</dbReference>
<dbReference type="EMBL" id="LS483400">
    <property type="protein sequence ID" value="SQG49798.1"/>
    <property type="molecule type" value="Genomic_DNA"/>
</dbReference>
<evidence type="ECO:0000259" key="2">
    <source>
        <dbReference type="Pfam" id="PF13338"/>
    </source>
</evidence>
<evidence type="ECO:0000313" key="4">
    <source>
        <dbReference type="Proteomes" id="UP000248741"/>
    </source>
</evidence>